<proteinExistence type="predicted"/>
<sequence>MSPIALMQRFTALRNHLSHTLKRQVLIETASSFDEFIKRTAQRRYDLVFTSPTFSLLAVDSGYYRMAATPINAVSAQVVVSYPAPYRTIEDLAELRVATPPAQGFISLAGKELFTQNGVTGNKSPTYIPFRTHNAAYQAVLGGEADAAIISNYVLKKVHHSGIPLRVIEFSRQFPGMGVLVANSNDDRTNRLFVETMISLQRSQNGQQILQKIAFPGFRTASIEEFEPARAFMPNLKKGLH</sequence>
<evidence type="ECO:0000313" key="2">
    <source>
        <dbReference type="Proteomes" id="UP000191110"/>
    </source>
</evidence>
<protein>
    <recommendedName>
        <fullName evidence="3">Solute-binding protein family 3/N-terminal domain-containing protein</fullName>
    </recommendedName>
</protein>
<dbReference type="Pfam" id="PF12974">
    <property type="entry name" value="Phosphonate-bd"/>
    <property type="match status" value="1"/>
</dbReference>
<gene>
    <name evidence="1" type="ORF">BOW53_01870</name>
</gene>
<organism evidence="1 2">
    <name type="scientific">Solemya pervernicosa gill symbiont</name>
    <dbReference type="NCBI Taxonomy" id="642797"/>
    <lineage>
        <taxon>Bacteria</taxon>
        <taxon>Pseudomonadati</taxon>
        <taxon>Pseudomonadota</taxon>
        <taxon>Gammaproteobacteria</taxon>
        <taxon>sulfur-oxidizing symbionts</taxon>
    </lineage>
</organism>
<keyword evidence="2" id="KW-1185">Reference proteome</keyword>
<reference evidence="1 2" key="1">
    <citation type="submission" date="2016-11" db="EMBL/GenBank/DDBJ databases">
        <title>Mixed transmission modes and dynamic genome evolution in an obligate animal-bacterial symbiosis.</title>
        <authorList>
            <person name="Russell S.L."/>
            <person name="Corbett-Detig R.B."/>
            <person name="Cavanaugh C.M."/>
        </authorList>
    </citation>
    <scope>NUCLEOTIDE SEQUENCE [LARGE SCALE GENOMIC DNA]</scope>
    <source>
        <strain evidence="1">Sveles-Q1</strain>
    </source>
</reference>
<dbReference type="SUPFAM" id="SSF53850">
    <property type="entry name" value="Periplasmic binding protein-like II"/>
    <property type="match status" value="1"/>
</dbReference>
<evidence type="ECO:0008006" key="3">
    <source>
        <dbReference type="Google" id="ProtNLM"/>
    </source>
</evidence>
<dbReference type="Proteomes" id="UP000191110">
    <property type="component" value="Unassembled WGS sequence"/>
</dbReference>
<dbReference type="Gene3D" id="3.40.190.10">
    <property type="entry name" value="Periplasmic binding protein-like II"/>
    <property type="match status" value="2"/>
</dbReference>
<evidence type="ECO:0000313" key="1">
    <source>
        <dbReference type="EMBL" id="OOZ41941.1"/>
    </source>
</evidence>
<name>A0A1T2LA23_9GAMM</name>
<comment type="caution">
    <text evidence="1">The sequence shown here is derived from an EMBL/GenBank/DDBJ whole genome shotgun (WGS) entry which is preliminary data.</text>
</comment>
<dbReference type="AlphaFoldDB" id="A0A1T2LA23"/>
<accession>A0A1T2LA23</accession>
<dbReference type="EMBL" id="MPRL01000004">
    <property type="protein sequence ID" value="OOZ41941.1"/>
    <property type="molecule type" value="Genomic_DNA"/>
</dbReference>